<reference evidence="1 3" key="1">
    <citation type="journal article" date="2019" name="Sci. Rep.">
        <title>Orb-weaving spider Araneus ventricosus genome elucidates the spidroin gene catalogue.</title>
        <authorList>
            <person name="Kono N."/>
            <person name="Nakamura H."/>
            <person name="Ohtoshi R."/>
            <person name="Moran D.A.P."/>
            <person name="Shinohara A."/>
            <person name="Yoshida Y."/>
            <person name="Fujiwara M."/>
            <person name="Mori M."/>
            <person name="Tomita M."/>
            <person name="Arakawa K."/>
        </authorList>
    </citation>
    <scope>NUCLEOTIDE SEQUENCE [LARGE SCALE GENOMIC DNA]</scope>
</reference>
<protein>
    <submittedName>
        <fullName evidence="1">Uncharacterized protein</fullName>
    </submittedName>
</protein>
<keyword evidence="3" id="KW-1185">Reference proteome</keyword>
<comment type="caution">
    <text evidence="1">The sequence shown here is derived from an EMBL/GenBank/DDBJ whole genome shotgun (WGS) entry which is preliminary data.</text>
</comment>
<feature type="non-terminal residue" evidence="1">
    <location>
        <position position="57"/>
    </location>
</feature>
<proteinExistence type="predicted"/>
<gene>
    <name evidence="2" type="ORF">AVEN_173448_1</name>
    <name evidence="1" type="ORF">AVEN_229676_1</name>
</gene>
<dbReference type="EMBL" id="BGPR01108211">
    <property type="protein sequence ID" value="GBM82160.1"/>
    <property type="molecule type" value="Genomic_DNA"/>
</dbReference>
<accession>A0A4Y2IWY1</accession>
<evidence type="ECO:0000313" key="3">
    <source>
        <dbReference type="Proteomes" id="UP000499080"/>
    </source>
</evidence>
<evidence type="ECO:0000313" key="1">
    <source>
        <dbReference type="EMBL" id="GBM82160.1"/>
    </source>
</evidence>
<name>A0A4Y2IWY1_ARAVE</name>
<dbReference type="AlphaFoldDB" id="A0A4Y2IWY1"/>
<organism evidence="1 3">
    <name type="scientific">Araneus ventricosus</name>
    <name type="common">Orbweaver spider</name>
    <name type="synonym">Epeira ventricosa</name>
    <dbReference type="NCBI Taxonomy" id="182803"/>
    <lineage>
        <taxon>Eukaryota</taxon>
        <taxon>Metazoa</taxon>
        <taxon>Ecdysozoa</taxon>
        <taxon>Arthropoda</taxon>
        <taxon>Chelicerata</taxon>
        <taxon>Arachnida</taxon>
        <taxon>Araneae</taxon>
        <taxon>Araneomorphae</taxon>
        <taxon>Entelegynae</taxon>
        <taxon>Araneoidea</taxon>
        <taxon>Araneidae</taxon>
        <taxon>Araneus</taxon>
    </lineage>
</organism>
<sequence>MKKCCPPSSNSAVGRGTTFFDSIVAKVYLWVYGVNSPTRRIMENEVLFTNVQENMQH</sequence>
<dbReference type="Proteomes" id="UP000499080">
    <property type="component" value="Unassembled WGS sequence"/>
</dbReference>
<evidence type="ECO:0000313" key="2">
    <source>
        <dbReference type="EMBL" id="GBM82265.1"/>
    </source>
</evidence>
<dbReference type="EMBL" id="BGPR01108248">
    <property type="protein sequence ID" value="GBM82265.1"/>
    <property type="molecule type" value="Genomic_DNA"/>
</dbReference>